<evidence type="ECO:0008006" key="3">
    <source>
        <dbReference type="Google" id="ProtNLM"/>
    </source>
</evidence>
<dbReference type="Proteomes" id="UP001597112">
    <property type="component" value="Unassembled WGS sequence"/>
</dbReference>
<proteinExistence type="predicted"/>
<dbReference type="RefSeq" id="WP_377579726.1">
    <property type="nucleotide sequence ID" value="NZ_JBHTKA010000004.1"/>
</dbReference>
<protein>
    <recommendedName>
        <fullName evidence="3">DUF4468 domain-containing protein</fullName>
    </recommendedName>
</protein>
<organism evidence="1 2">
    <name type="scientific">Ohtaekwangia kribbensis</name>
    <dbReference type="NCBI Taxonomy" id="688913"/>
    <lineage>
        <taxon>Bacteria</taxon>
        <taxon>Pseudomonadati</taxon>
        <taxon>Bacteroidota</taxon>
        <taxon>Cytophagia</taxon>
        <taxon>Cytophagales</taxon>
        <taxon>Fulvivirgaceae</taxon>
        <taxon>Ohtaekwangia</taxon>
    </lineage>
</organism>
<name>A0ABW3K213_9BACT</name>
<comment type="caution">
    <text evidence="1">The sequence shown here is derived from an EMBL/GenBank/DDBJ whole genome shotgun (WGS) entry which is preliminary data.</text>
</comment>
<evidence type="ECO:0000313" key="1">
    <source>
        <dbReference type="EMBL" id="MFD1000322.1"/>
    </source>
</evidence>
<sequence>MRIKVYLFTLALATSLLSGKIGYAQRSDHQPSATIPCDSILSSNLLNSERIASKFGGYGIDVLYSSARLRVSSLYDGKHITRTLAIVDYPTVIDSAFSKEHQVILRGGSIGSTFKAQGWKIEKKNIFLGELSTDTDWSRLYTLMGIPPSRLSIWIYVFYIRKDDKVFPYATISEVYHPDYLSLADLKCINKDYNTYLKRTRVISHELKKITKLLRLDFEDLAPGK</sequence>
<dbReference type="EMBL" id="JBHTKA010000004">
    <property type="protein sequence ID" value="MFD1000322.1"/>
    <property type="molecule type" value="Genomic_DNA"/>
</dbReference>
<gene>
    <name evidence="1" type="ORF">ACFQ21_13450</name>
</gene>
<reference evidence="2" key="1">
    <citation type="journal article" date="2019" name="Int. J. Syst. Evol. Microbiol.">
        <title>The Global Catalogue of Microorganisms (GCM) 10K type strain sequencing project: providing services to taxonomists for standard genome sequencing and annotation.</title>
        <authorList>
            <consortium name="The Broad Institute Genomics Platform"/>
            <consortium name="The Broad Institute Genome Sequencing Center for Infectious Disease"/>
            <person name="Wu L."/>
            <person name="Ma J."/>
        </authorList>
    </citation>
    <scope>NUCLEOTIDE SEQUENCE [LARGE SCALE GENOMIC DNA]</scope>
    <source>
        <strain evidence="2">CCUG 58938</strain>
    </source>
</reference>
<keyword evidence="2" id="KW-1185">Reference proteome</keyword>
<accession>A0ABW3K213</accession>
<evidence type="ECO:0000313" key="2">
    <source>
        <dbReference type="Proteomes" id="UP001597112"/>
    </source>
</evidence>